<dbReference type="Pfam" id="PF03266">
    <property type="entry name" value="NTPase_1"/>
    <property type="match status" value="1"/>
</dbReference>
<dbReference type="PATRIC" id="fig|1550241.5.peg.1001"/>
<evidence type="ECO:0000256" key="4">
    <source>
        <dbReference type="HAMAP-Rule" id="MF_00796"/>
    </source>
</evidence>
<name>A0A0F7CLG5_9CREN</name>
<evidence type="ECO:0000259" key="5">
    <source>
        <dbReference type="SMART" id="SM00382"/>
    </source>
</evidence>
<protein>
    <recommendedName>
        <fullName evidence="4">Nucleoside-triphosphatase MA03_04735</fullName>
        <shortName evidence="4">NTPase</shortName>
        <ecNumber evidence="4">3.6.1.15</ecNumber>
    </recommendedName>
    <alternativeName>
        <fullName evidence="4">Nucleoside triphosphate phosphohydrolase</fullName>
    </alternativeName>
</protein>
<dbReference type="SMART" id="SM00382">
    <property type="entry name" value="AAA"/>
    <property type="match status" value="1"/>
</dbReference>
<proteinExistence type="inferred from homology"/>
<evidence type="ECO:0000256" key="2">
    <source>
        <dbReference type="ARBA" id="ARBA00022801"/>
    </source>
</evidence>
<feature type="binding site" evidence="4">
    <location>
        <begin position="9"/>
        <end position="16"/>
    </location>
    <ligand>
        <name>ATP</name>
        <dbReference type="ChEBI" id="CHEBI:30616"/>
    </ligand>
</feature>
<dbReference type="PANTHER" id="PTHR43146:SF1">
    <property type="entry name" value="CANCER-RELATED NUCLEOSIDE-TRIPHOSPHATASE"/>
    <property type="match status" value="1"/>
</dbReference>
<accession>A0A0F7CLG5</accession>
<keyword evidence="1 4" id="KW-0547">Nucleotide-binding</keyword>
<dbReference type="AlphaFoldDB" id="A0A0F7CLG5"/>
<dbReference type="InterPro" id="IPR004948">
    <property type="entry name" value="Nuc-triphosphatase_THEP1"/>
</dbReference>
<dbReference type="Gene3D" id="3.40.50.300">
    <property type="entry name" value="P-loop containing nucleotide triphosphate hydrolases"/>
    <property type="match status" value="1"/>
</dbReference>
<evidence type="ECO:0000313" key="6">
    <source>
        <dbReference type="EMBL" id="AKG39371.1"/>
    </source>
</evidence>
<comment type="catalytic activity">
    <reaction evidence="4">
        <text>a ribonucleoside 5'-triphosphate + H2O = a ribonucleoside 5'-diphosphate + phosphate + H(+)</text>
        <dbReference type="Rhea" id="RHEA:23680"/>
        <dbReference type="ChEBI" id="CHEBI:15377"/>
        <dbReference type="ChEBI" id="CHEBI:15378"/>
        <dbReference type="ChEBI" id="CHEBI:43474"/>
        <dbReference type="ChEBI" id="CHEBI:57930"/>
        <dbReference type="ChEBI" id="CHEBI:61557"/>
        <dbReference type="EC" id="3.6.1.15"/>
    </reaction>
</comment>
<dbReference type="GO" id="GO:0017111">
    <property type="term" value="F:ribonucleoside triphosphate phosphatase activity"/>
    <property type="evidence" value="ECO:0007669"/>
    <property type="project" value="UniProtKB-UniRule"/>
</dbReference>
<organism evidence="6 7">
    <name type="scientific">Infirmifilum uzonense</name>
    <dbReference type="NCBI Taxonomy" id="1550241"/>
    <lineage>
        <taxon>Archaea</taxon>
        <taxon>Thermoproteota</taxon>
        <taxon>Thermoprotei</taxon>
        <taxon>Thermofilales</taxon>
        <taxon>Thermofilaceae</taxon>
        <taxon>Infirmifilum</taxon>
    </lineage>
</organism>
<keyword evidence="2 4" id="KW-0378">Hydrolase</keyword>
<dbReference type="EC" id="3.6.1.15" evidence="4"/>
<reference evidence="6 7" key="1">
    <citation type="journal article" date="2015" name="Stand. Genomic Sci.">
        <title>Complete genome sequence of and proposal of Thermofilum uzonense sp. nov. a novel hyperthermophilic crenarchaeon and emended description of the genus Thermofilum.</title>
        <authorList>
            <person name="Toshchakov S.V."/>
            <person name="Korzhenkov A.A."/>
            <person name="Samarov N.I."/>
            <person name="Mazunin I.O."/>
            <person name="Mozhey O.I."/>
            <person name="Shmyr I.S."/>
            <person name="Derbikova K.S."/>
            <person name="Taranov E.A."/>
            <person name="Dominova I.N."/>
            <person name="Bonch-Osmolovskaya E.A."/>
            <person name="Patrushev M.V."/>
            <person name="Podosokorskaya O.A."/>
            <person name="Kublanov I.V."/>
        </authorList>
    </citation>
    <scope>NUCLEOTIDE SEQUENCE [LARGE SCALE GENOMIC DNA]</scope>
    <source>
        <strain evidence="6 7">1807-2</strain>
    </source>
</reference>
<feature type="binding site" evidence="4">
    <location>
        <begin position="101"/>
        <end position="108"/>
    </location>
    <ligand>
        <name>ATP</name>
        <dbReference type="ChEBI" id="CHEBI:30616"/>
    </ligand>
</feature>
<dbReference type="InterPro" id="IPR003593">
    <property type="entry name" value="AAA+_ATPase"/>
</dbReference>
<keyword evidence="3 4" id="KW-0067">ATP-binding</keyword>
<evidence type="ECO:0000256" key="1">
    <source>
        <dbReference type="ARBA" id="ARBA00022741"/>
    </source>
</evidence>
<dbReference type="SUPFAM" id="SSF52540">
    <property type="entry name" value="P-loop containing nucleoside triphosphate hydrolases"/>
    <property type="match status" value="1"/>
</dbReference>
<comment type="similarity">
    <text evidence="4">Belongs to the THEP1 NTPase family.</text>
</comment>
<dbReference type="GO" id="GO:0005524">
    <property type="term" value="F:ATP binding"/>
    <property type="evidence" value="ECO:0007669"/>
    <property type="project" value="UniProtKB-UniRule"/>
</dbReference>
<dbReference type="InterPro" id="IPR027417">
    <property type="entry name" value="P-loop_NTPase"/>
</dbReference>
<keyword evidence="7" id="KW-1185">Reference proteome</keyword>
<dbReference type="HAMAP" id="MF_00796">
    <property type="entry name" value="NTPase_1"/>
    <property type="match status" value="1"/>
</dbReference>
<dbReference type="Proteomes" id="UP000067434">
    <property type="component" value="Chromosome"/>
</dbReference>
<dbReference type="HOGENOM" id="CLU_103145_1_1_2"/>
<evidence type="ECO:0000313" key="7">
    <source>
        <dbReference type="Proteomes" id="UP000067434"/>
    </source>
</evidence>
<gene>
    <name evidence="6" type="ORF">MA03_04735</name>
</gene>
<dbReference type="KEGG" id="thf:MA03_04735"/>
<evidence type="ECO:0000256" key="3">
    <source>
        <dbReference type="ARBA" id="ARBA00022840"/>
    </source>
</evidence>
<dbReference type="GeneID" id="25401512"/>
<comment type="function">
    <text evidence="4">Has nucleotide phosphatase activity towards ATP, GTP, CTP, TTP and UTP. May hydrolyze nucleoside diphosphates with lower efficiency.</text>
</comment>
<dbReference type="NCBIfam" id="NF010248">
    <property type="entry name" value="PRK13695.1"/>
    <property type="match status" value="1"/>
</dbReference>
<dbReference type="PANTHER" id="PTHR43146">
    <property type="entry name" value="CANCER-RELATED NUCLEOSIDE-TRIPHOSPHATASE"/>
    <property type="match status" value="1"/>
</dbReference>
<dbReference type="CDD" id="cd19482">
    <property type="entry name" value="RecA-like_Thep1"/>
    <property type="match status" value="1"/>
</dbReference>
<dbReference type="RefSeq" id="WP_052884904.1">
    <property type="nucleotide sequence ID" value="NZ_CP009961.1"/>
</dbReference>
<dbReference type="EMBL" id="CP009961">
    <property type="protein sequence ID" value="AKG39371.1"/>
    <property type="molecule type" value="Genomic_DNA"/>
</dbReference>
<feature type="domain" description="AAA+ ATPase" evidence="5">
    <location>
        <begin position="1"/>
        <end position="162"/>
    </location>
</feature>
<dbReference type="OrthoDB" id="52698at2157"/>
<sequence>MNKNFLITGRPGIGKTTCLRRAAEILLSRNVVVGGMLTLEVREGGIRQGFQIIDLISGRKGKLADVNLNKGPRVGKYWVNLQDLEEIGVTAIRRALREAKVVIIDEIGPMELFSEAFREAVTAALDSPKPVLASIHFRARESTFGRMILSRPDVEVVELTISNREQVPVELARKIAQLVAA</sequence>
<dbReference type="STRING" id="1550241.MA03_04735"/>